<feature type="compositionally biased region" description="Polar residues" evidence="3">
    <location>
        <begin position="1"/>
        <end position="20"/>
    </location>
</feature>
<dbReference type="CDD" id="cd05162">
    <property type="entry name" value="PWWP"/>
    <property type="match status" value="1"/>
</dbReference>
<keyword evidence="2" id="KW-0539">Nucleus</keyword>
<evidence type="ECO:0000313" key="5">
    <source>
        <dbReference type="EMBL" id="KAK3245455.1"/>
    </source>
</evidence>
<feature type="region of interest" description="Disordered" evidence="3">
    <location>
        <begin position="44"/>
        <end position="103"/>
    </location>
</feature>
<name>A0AAE0F059_9CHLO</name>
<comment type="subcellular location">
    <subcellularLocation>
        <location evidence="1">Nucleus</location>
    </subcellularLocation>
</comment>
<dbReference type="Proteomes" id="UP001190700">
    <property type="component" value="Unassembled WGS sequence"/>
</dbReference>
<dbReference type="GO" id="GO:0000785">
    <property type="term" value="C:chromatin"/>
    <property type="evidence" value="ECO:0007669"/>
    <property type="project" value="TreeGrafter"/>
</dbReference>
<dbReference type="PROSITE" id="PS50812">
    <property type="entry name" value="PWWP"/>
    <property type="match status" value="1"/>
</dbReference>
<dbReference type="EMBL" id="LGRX02030625">
    <property type="protein sequence ID" value="KAK3245455.1"/>
    <property type="molecule type" value="Genomic_DNA"/>
</dbReference>
<feature type="compositionally biased region" description="Polar residues" evidence="3">
    <location>
        <begin position="44"/>
        <end position="54"/>
    </location>
</feature>
<feature type="region of interest" description="Disordered" evidence="3">
    <location>
        <begin position="1"/>
        <end position="30"/>
    </location>
</feature>
<evidence type="ECO:0000256" key="3">
    <source>
        <dbReference type="SAM" id="MobiDB-lite"/>
    </source>
</evidence>
<dbReference type="PANTHER" id="PTHR12663:SF0">
    <property type="entry name" value="PRECOCIOUS DISSOCIATION OF SISTERS 5, ISOFORM A"/>
    <property type="match status" value="1"/>
</dbReference>
<dbReference type="Pfam" id="PF00855">
    <property type="entry name" value="PWWP"/>
    <property type="match status" value="1"/>
</dbReference>
<keyword evidence="6" id="KW-1185">Reference proteome</keyword>
<dbReference type="PANTHER" id="PTHR12663">
    <property type="entry name" value="ANDROGEN INDUCED INHIBITOR OF PROLIFERATION AS3 / PDS5-RELATED"/>
    <property type="match status" value="1"/>
</dbReference>
<dbReference type="CDD" id="cd20404">
    <property type="entry name" value="Tudor_Agenet_AtEML-like"/>
    <property type="match status" value="1"/>
</dbReference>
<evidence type="ECO:0000256" key="2">
    <source>
        <dbReference type="ARBA" id="ARBA00023242"/>
    </source>
</evidence>
<feature type="compositionally biased region" description="Low complexity" evidence="3">
    <location>
        <begin position="143"/>
        <end position="163"/>
    </location>
</feature>
<evidence type="ECO:0000259" key="4">
    <source>
        <dbReference type="PROSITE" id="PS50812"/>
    </source>
</evidence>
<feature type="domain" description="PWWP" evidence="4">
    <location>
        <begin position="291"/>
        <end position="346"/>
    </location>
</feature>
<dbReference type="SUPFAM" id="SSF63748">
    <property type="entry name" value="Tudor/PWWP/MBT"/>
    <property type="match status" value="2"/>
</dbReference>
<organism evidence="5 6">
    <name type="scientific">Cymbomonas tetramitiformis</name>
    <dbReference type="NCBI Taxonomy" id="36881"/>
    <lineage>
        <taxon>Eukaryota</taxon>
        <taxon>Viridiplantae</taxon>
        <taxon>Chlorophyta</taxon>
        <taxon>Pyramimonadophyceae</taxon>
        <taxon>Pyramimonadales</taxon>
        <taxon>Pyramimonadaceae</taxon>
        <taxon>Cymbomonas</taxon>
    </lineage>
</organism>
<sequence length="385" mass="42764">MSFEQLDTSTVSTSVPTEQGKNPVATPKKPAVTAVVLDSAASICSTTPSKQGSVCPQRKRPRYSAEGKSSTVEASHETRCPDHEDSCTPSDEDLGETSREARKVGRVRAAPTFFIAETSSAANIRRAVNGDAEKPAELPATQESAATKETATPTPTEALQPEPRNAKDAVSMVNNEEDPTQSVKPNIAQMFIGEQLALKTGKKAPGYQSVGLRVSVFWPRDADWYEGVIKAFDESNGRHWVVYEDGDKEYLHLARQTFEWRDQGSLEKLNTRSRKTKKEAEEVLFPQCLERGTYVWAKVKGHGYWPGVVFEKPQKSSSHYAGVNFFDGSHGKIECSDILPFGPYLEELQEGKQKPAFLEATQEAIKKFEKDQQRLCKTFLAREKR</sequence>
<gene>
    <name evidence="5" type="ORF">CYMTET_44975</name>
</gene>
<feature type="compositionally biased region" description="Basic and acidic residues" evidence="3">
    <location>
        <begin position="74"/>
        <end position="86"/>
    </location>
</feature>
<proteinExistence type="predicted"/>
<dbReference type="Gene3D" id="2.30.30.140">
    <property type="match status" value="2"/>
</dbReference>
<dbReference type="GO" id="GO:0006281">
    <property type="term" value="P:DNA repair"/>
    <property type="evidence" value="ECO:0007669"/>
    <property type="project" value="TreeGrafter"/>
</dbReference>
<reference evidence="5 6" key="1">
    <citation type="journal article" date="2015" name="Genome Biol. Evol.">
        <title>Comparative Genomics of a Bacterivorous Green Alga Reveals Evolutionary Causalities and Consequences of Phago-Mixotrophic Mode of Nutrition.</title>
        <authorList>
            <person name="Burns J.A."/>
            <person name="Paasch A."/>
            <person name="Narechania A."/>
            <person name="Kim E."/>
        </authorList>
    </citation>
    <scope>NUCLEOTIDE SEQUENCE [LARGE SCALE GENOMIC DNA]</scope>
    <source>
        <strain evidence="5 6">PLY_AMNH</strain>
    </source>
</reference>
<dbReference type="AlphaFoldDB" id="A0AAE0F059"/>
<dbReference type="InterPro" id="IPR000313">
    <property type="entry name" value="PWWP_dom"/>
</dbReference>
<dbReference type="GO" id="GO:0007064">
    <property type="term" value="P:mitotic sister chromatid cohesion"/>
    <property type="evidence" value="ECO:0007669"/>
    <property type="project" value="InterPro"/>
</dbReference>
<evidence type="ECO:0000313" key="6">
    <source>
        <dbReference type="Proteomes" id="UP001190700"/>
    </source>
</evidence>
<comment type="caution">
    <text evidence="5">The sequence shown here is derived from an EMBL/GenBank/DDBJ whole genome shotgun (WGS) entry which is preliminary data.</text>
</comment>
<dbReference type="InterPro" id="IPR039776">
    <property type="entry name" value="Pds5"/>
</dbReference>
<feature type="region of interest" description="Disordered" evidence="3">
    <location>
        <begin position="131"/>
        <end position="166"/>
    </location>
</feature>
<evidence type="ECO:0000256" key="1">
    <source>
        <dbReference type="ARBA" id="ARBA00004123"/>
    </source>
</evidence>
<protein>
    <recommendedName>
        <fullName evidence="4">PWWP domain-containing protein</fullName>
    </recommendedName>
</protein>
<dbReference type="GO" id="GO:0005634">
    <property type="term" value="C:nucleus"/>
    <property type="evidence" value="ECO:0007669"/>
    <property type="project" value="UniProtKB-SubCell"/>
</dbReference>
<dbReference type="SMART" id="SM00293">
    <property type="entry name" value="PWWP"/>
    <property type="match status" value="1"/>
</dbReference>
<accession>A0AAE0F059</accession>